<keyword evidence="6 8" id="KW-1133">Transmembrane helix</keyword>
<evidence type="ECO:0000256" key="6">
    <source>
        <dbReference type="ARBA" id="ARBA00022989"/>
    </source>
</evidence>
<dbReference type="Pfam" id="PF00535">
    <property type="entry name" value="Glycos_transf_2"/>
    <property type="match status" value="1"/>
</dbReference>
<dbReference type="PANTHER" id="PTHR48090:SF3">
    <property type="entry name" value="UNDECAPRENYL-PHOSPHATE 4-DEOXY-4-FORMAMIDO-L-ARABINOSE TRANSFERASE"/>
    <property type="match status" value="1"/>
</dbReference>
<dbReference type="InterPro" id="IPR029044">
    <property type="entry name" value="Nucleotide-diphossugar_trans"/>
</dbReference>
<keyword evidence="1" id="KW-1003">Cell membrane</keyword>
<dbReference type="Proteomes" id="UP000811899">
    <property type="component" value="Unassembled WGS sequence"/>
</dbReference>
<dbReference type="GO" id="GO:0099621">
    <property type="term" value="F:undecaprenyl-phosphate 4-deoxy-4-formamido-L-arabinose transferase activity"/>
    <property type="evidence" value="ECO:0007669"/>
    <property type="project" value="TreeGrafter"/>
</dbReference>
<reference evidence="10 11" key="1">
    <citation type="submission" date="2021-05" db="EMBL/GenBank/DDBJ databases">
        <title>The draft genome of Geobacter pelophilus DSM 12255.</title>
        <authorList>
            <person name="Xu Z."/>
            <person name="Masuda Y."/>
            <person name="Itoh H."/>
            <person name="Senoo K."/>
        </authorList>
    </citation>
    <scope>NUCLEOTIDE SEQUENCE [LARGE SCALE GENOMIC DNA]</scope>
    <source>
        <strain evidence="10 11">DSM 12255</strain>
    </source>
</reference>
<dbReference type="PANTHER" id="PTHR48090">
    <property type="entry name" value="UNDECAPRENYL-PHOSPHATE 4-DEOXY-4-FORMAMIDO-L-ARABINOSE TRANSFERASE-RELATED"/>
    <property type="match status" value="1"/>
</dbReference>
<evidence type="ECO:0000313" key="10">
    <source>
        <dbReference type="EMBL" id="MBT0665304.1"/>
    </source>
</evidence>
<organism evidence="10 11">
    <name type="scientific">Geoanaerobacter pelophilus</name>
    <dbReference type="NCBI Taxonomy" id="60036"/>
    <lineage>
        <taxon>Bacteria</taxon>
        <taxon>Pseudomonadati</taxon>
        <taxon>Thermodesulfobacteriota</taxon>
        <taxon>Desulfuromonadia</taxon>
        <taxon>Geobacterales</taxon>
        <taxon>Geobacteraceae</taxon>
        <taxon>Geoanaerobacter</taxon>
    </lineage>
</organism>
<dbReference type="SUPFAM" id="SSF53448">
    <property type="entry name" value="Nucleotide-diphospho-sugar transferases"/>
    <property type="match status" value="1"/>
</dbReference>
<keyword evidence="5" id="KW-0448">Lipopolysaccharide biosynthesis</keyword>
<dbReference type="Gene3D" id="3.90.550.10">
    <property type="entry name" value="Spore Coat Polysaccharide Biosynthesis Protein SpsA, Chain A"/>
    <property type="match status" value="1"/>
</dbReference>
<keyword evidence="7 8" id="KW-0472">Membrane</keyword>
<sequence length="336" mass="38009">MTTLSIVIPVYNAEKTIESLCNTLISLYLNKYDLEIVLVNDCSKDSTDLICRRIQLQHAETIQYLRLSRNFGEHNAVMAGLNYASGDYCVIMDDDFQNPPEEVGRLVEEILKGYDVVYSRYPTKNDHLFRNIGSKINDKMANVILSKPAGLYLSSFKAINRFLVNEIVKYTGPDPYIDAIILRSTRSIGSIEVRHDLRKQGRSGYTFMKLVSLWGNMVVSYSLIPLRILGLFGFIMTLIGIYFGANTLIDYIFPSIDDPTEFETLMSVTAFFRGFQLLAISVVGEYVGRVYLSLNSDPQFIVREKFSLRKKSHVVSIYRGADGDANDSSSRAAKQD</sequence>
<keyword evidence="4 8" id="KW-0812">Transmembrane</keyword>
<dbReference type="InterPro" id="IPR001173">
    <property type="entry name" value="Glyco_trans_2-like"/>
</dbReference>
<feature type="transmembrane region" description="Helical" evidence="8">
    <location>
        <begin position="230"/>
        <end position="253"/>
    </location>
</feature>
<evidence type="ECO:0000259" key="9">
    <source>
        <dbReference type="Pfam" id="PF00535"/>
    </source>
</evidence>
<keyword evidence="2" id="KW-0328">Glycosyltransferase</keyword>
<keyword evidence="11" id="KW-1185">Reference proteome</keyword>
<name>A0AAW4LBA7_9BACT</name>
<gene>
    <name evidence="10" type="ORF">KI809_13440</name>
</gene>
<feature type="domain" description="Glycosyltransferase 2-like" evidence="9">
    <location>
        <begin position="5"/>
        <end position="166"/>
    </location>
</feature>
<keyword evidence="3" id="KW-0808">Transferase</keyword>
<dbReference type="InterPro" id="IPR050256">
    <property type="entry name" value="Glycosyltransferase_2"/>
</dbReference>
<dbReference type="GO" id="GO:0009103">
    <property type="term" value="P:lipopolysaccharide biosynthetic process"/>
    <property type="evidence" value="ECO:0007669"/>
    <property type="project" value="UniProtKB-KW"/>
</dbReference>
<dbReference type="GO" id="GO:0005886">
    <property type="term" value="C:plasma membrane"/>
    <property type="evidence" value="ECO:0007669"/>
    <property type="project" value="TreeGrafter"/>
</dbReference>
<dbReference type="CDD" id="cd04187">
    <property type="entry name" value="DPM1_like_bac"/>
    <property type="match status" value="1"/>
</dbReference>
<evidence type="ECO:0000256" key="2">
    <source>
        <dbReference type="ARBA" id="ARBA00022676"/>
    </source>
</evidence>
<evidence type="ECO:0000256" key="3">
    <source>
        <dbReference type="ARBA" id="ARBA00022679"/>
    </source>
</evidence>
<protein>
    <submittedName>
        <fullName evidence="10">Glycosyltransferase family 2 protein</fullName>
    </submittedName>
</protein>
<dbReference type="EMBL" id="JAHCVJ010000005">
    <property type="protein sequence ID" value="MBT0665304.1"/>
    <property type="molecule type" value="Genomic_DNA"/>
</dbReference>
<proteinExistence type="predicted"/>
<comment type="caution">
    <text evidence="10">The sequence shown here is derived from an EMBL/GenBank/DDBJ whole genome shotgun (WGS) entry which is preliminary data.</text>
</comment>
<evidence type="ECO:0000256" key="8">
    <source>
        <dbReference type="SAM" id="Phobius"/>
    </source>
</evidence>
<evidence type="ECO:0000256" key="7">
    <source>
        <dbReference type="ARBA" id="ARBA00023136"/>
    </source>
</evidence>
<dbReference type="RefSeq" id="WP_214172075.1">
    <property type="nucleotide sequence ID" value="NZ_JAHCVJ010000005.1"/>
</dbReference>
<evidence type="ECO:0000256" key="5">
    <source>
        <dbReference type="ARBA" id="ARBA00022985"/>
    </source>
</evidence>
<accession>A0AAW4LBA7</accession>
<evidence type="ECO:0000256" key="1">
    <source>
        <dbReference type="ARBA" id="ARBA00022475"/>
    </source>
</evidence>
<evidence type="ECO:0000313" key="11">
    <source>
        <dbReference type="Proteomes" id="UP000811899"/>
    </source>
</evidence>
<dbReference type="AlphaFoldDB" id="A0AAW4LBA7"/>
<evidence type="ECO:0000256" key="4">
    <source>
        <dbReference type="ARBA" id="ARBA00022692"/>
    </source>
</evidence>